<sequence>MSGRNGRVLSKTSTRSSHHSFPKTPKPVDLDEYLDDSISDSYNSSSDDADEEGVNNDTETGADVDFSTPCEDKILIQLHAPVPSSSSSPLHSPLTSKTKTKTTSTTKTKKSKMVRPQSCKSQYNMNNNIPSSMSSGGAGLAQLCGGAPSGFQLTLKGSTILSRRRMASVAASASGSGAVVVGATGGSSAGESGTAGGVGVVQHALAS</sequence>
<feature type="compositionally biased region" description="Low complexity" evidence="1">
    <location>
        <begin position="81"/>
        <end position="106"/>
    </location>
</feature>
<keyword evidence="3" id="KW-1185">Reference proteome</keyword>
<dbReference type="EMBL" id="BSXU01009915">
    <property type="protein sequence ID" value="GME70119.1"/>
    <property type="molecule type" value="Genomic_DNA"/>
</dbReference>
<name>A0A9W6SZM8_AMBMO</name>
<reference evidence="2" key="1">
    <citation type="submission" date="2023-04" db="EMBL/GenBank/DDBJ databases">
        <title>Ambrosiozyma monospora NBRC 1965.</title>
        <authorList>
            <person name="Ichikawa N."/>
            <person name="Sato H."/>
            <person name="Tonouchi N."/>
        </authorList>
    </citation>
    <scope>NUCLEOTIDE SEQUENCE</scope>
    <source>
        <strain evidence="2">NBRC 1965</strain>
    </source>
</reference>
<accession>A0A9W6SZM8</accession>
<dbReference type="Proteomes" id="UP001165063">
    <property type="component" value="Unassembled WGS sequence"/>
</dbReference>
<protein>
    <submittedName>
        <fullName evidence="2">Unnamed protein product</fullName>
    </submittedName>
</protein>
<gene>
    <name evidence="2" type="ORF">Amon01_000914800</name>
</gene>
<evidence type="ECO:0000313" key="2">
    <source>
        <dbReference type="EMBL" id="GME70119.1"/>
    </source>
</evidence>
<dbReference type="AlphaFoldDB" id="A0A9W6SZM8"/>
<proteinExistence type="predicted"/>
<organism evidence="2 3">
    <name type="scientific">Ambrosiozyma monospora</name>
    <name type="common">Yeast</name>
    <name type="synonym">Endomycopsis monosporus</name>
    <dbReference type="NCBI Taxonomy" id="43982"/>
    <lineage>
        <taxon>Eukaryota</taxon>
        <taxon>Fungi</taxon>
        <taxon>Dikarya</taxon>
        <taxon>Ascomycota</taxon>
        <taxon>Saccharomycotina</taxon>
        <taxon>Pichiomycetes</taxon>
        <taxon>Pichiales</taxon>
        <taxon>Pichiaceae</taxon>
        <taxon>Ambrosiozyma</taxon>
    </lineage>
</organism>
<evidence type="ECO:0000256" key="1">
    <source>
        <dbReference type="SAM" id="MobiDB-lite"/>
    </source>
</evidence>
<comment type="caution">
    <text evidence="2">The sequence shown here is derived from an EMBL/GenBank/DDBJ whole genome shotgun (WGS) entry which is preliminary data.</text>
</comment>
<evidence type="ECO:0000313" key="3">
    <source>
        <dbReference type="Proteomes" id="UP001165063"/>
    </source>
</evidence>
<feature type="region of interest" description="Disordered" evidence="1">
    <location>
        <begin position="1"/>
        <end position="130"/>
    </location>
</feature>